<comment type="caution">
    <text evidence="6">The sequence shown here is derived from an EMBL/GenBank/DDBJ whole genome shotgun (WGS) entry which is preliminary data.</text>
</comment>
<evidence type="ECO:0000256" key="1">
    <source>
        <dbReference type="ARBA" id="ARBA00008416"/>
    </source>
</evidence>
<dbReference type="GO" id="GO:0046872">
    <property type="term" value="F:metal ion binding"/>
    <property type="evidence" value="ECO:0007669"/>
    <property type="project" value="UniProtKB-KW"/>
</dbReference>
<evidence type="ECO:0000259" key="4">
    <source>
        <dbReference type="Pfam" id="PF02678"/>
    </source>
</evidence>
<proteinExistence type="inferred from homology"/>
<dbReference type="PANTHER" id="PTHR13903:SF8">
    <property type="entry name" value="PIRIN"/>
    <property type="match status" value="1"/>
</dbReference>
<dbReference type="CDD" id="cd02247">
    <property type="entry name" value="cupin_pirin_C"/>
    <property type="match status" value="1"/>
</dbReference>
<feature type="binding site" evidence="2">
    <location>
        <position position="56"/>
    </location>
    <ligand>
        <name>Fe cation</name>
        <dbReference type="ChEBI" id="CHEBI:24875"/>
    </ligand>
</feature>
<organism evidence="6 7">
    <name type="scientific">Desulfosporosinus metallidurans</name>
    <dbReference type="NCBI Taxonomy" id="1888891"/>
    <lineage>
        <taxon>Bacteria</taxon>
        <taxon>Bacillati</taxon>
        <taxon>Bacillota</taxon>
        <taxon>Clostridia</taxon>
        <taxon>Eubacteriales</taxon>
        <taxon>Desulfitobacteriaceae</taxon>
        <taxon>Desulfosporosinus</taxon>
    </lineage>
</organism>
<evidence type="ECO:0000256" key="2">
    <source>
        <dbReference type="PIRSR" id="PIRSR006232-1"/>
    </source>
</evidence>
<dbReference type="InterPro" id="IPR012093">
    <property type="entry name" value="Pirin"/>
</dbReference>
<evidence type="ECO:0000313" key="7">
    <source>
        <dbReference type="Proteomes" id="UP000186102"/>
    </source>
</evidence>
<dbReference type="Proteomes" id="UP000186102">
    <property type="component" value="Unassembled WGS sequence"/>
</dbReference>
<sequence>MIKLIKGQRVSDGAGVKLNRVIGTQTLDHADPFFLLDEFRSDNKDDYIAGFPMHPHRGIETITYMIEGQFVHRDSKGNEGDLKAGEVQWMTAGRGILHEEMPAMTDGHLWGYQLWINLPAKIKMIEPKYRHIKNEDMPLVKKLGVEVKIISGVFDHQEGPVQSFYPITYMDVRLEHGIFETATKGTNLIYVHSGKVTVQAGAEQLEAEAGNLILVENVDSLNVKGDQGGFLFLSGEPIGEPIARYGPFVMNTNEEIQKAIQDFNDGVLDN</sequence>
<protein>
    <submittedName>
        <fullName evidence="6">Pirin-like protein YhhW</fullName>
    </submittedName>
</protein>
<dbReference type="InterPro" id="IPR011051">
    <property type="entry name" value="RmlC_Cupin_sf"/>
</dbReference>
<name>A0A1Q8QZI0_9FIRM</name>
<dbReference type="InterPro" id="IPR008778">
    <property type="entry name" value="Pirin_C_dom"/>
</dbReference>
<dbReference type="STRING" id="1888891.DSOL_1193"/>
<comment type="cofactor">
    <cofactor evidence="2">
        <name>Fe cation</name>
        <dbReference type="ChEBI" id="CHEBI:24875"/>
    </cofactor>
    <text evidence="2">Binds 1 Fe cation per subunit.</text>
</comment>
<dbReference type="InterPro" id="IPR003829">
    <property type="entry name" value="Pirin_N_dom"/>
</dbReference>
<dbReference type="Gene3D" id="2.60.120.10">
    <property type="entry name" value="Jelly Rolls"/>
    <property type="match status" value="2"/>
</dbReference>
<dbReference type="InterPro" id="IPR014710">
    <property type="entry name" value="RmlC-like_jellyroll"/>
</dbReference>
<dbReference type="EMBL" id="MLBF01000006">
    <property type="protein sequence ID" value="OLN32747.1"/>
    <property type="molecule type" value="Genomic_DNA"/>
</dbReference>
<dbReference type="CDD" id="cd02909">
    <property type="entry name" value="cupin_pirin_N"/>
    <property type="match status" value="1"/>
</dbReference>
<dbReference type="PANTHER" id="PTHR13903">
    <property type="entry name" value="PIRIN-RELATED"/>
    <property type="match status" value="1"/>
</dbReference>
<dbReference type="AlphaFoldDB" id="A0A1Q8QZI0"/>
<gene>
    <name evidence="6" type="ORF">DSOL_1193</name>
</gene>
<comment type="similarity">
    <text evidence="1 3">Belongs to the pirin family.</text>
</comment>
<keyword evidence="7" id="KW-1185">Reference proteome</keyword>
<dbReference type="RefSeq" id="WP_075363946.1">
    <property type="nucleotide sequence ID" value="NZ_MLBF01000006.1"/>
</dbReference>
<feature type="binding site" evidence="2">
    <location>
        <position position="100"/>
    </location>
    <ligand>
        <name>Fe cation</name>
        <dbReference type="ChEBI" id="CHEBI:24875"/>
    </ligand>
</feature>
<evidence type="ECO:0000313" key="6">
    <source>
        <dbReference type="EMBL" id="OLN32747.1"/>
    </source>
</evidence>
<feature type="domain" description="Pirin N-terminal" evidence="4">
    <location>
        <begin position="16"/>
        <end position="116"/>
    </location>
</feature>
<feature type="binding site" evidence="2">
    <location>
        <position position="54"/>
    </location>
    <ligand>
        <name>Fe cation</name>
        <dbReference type="ChEBI" id="CHEBI:24875"/>
    </ligand>
</feature>
<keyword evidence="2" id="KW-0479">Metal-binding</keyword>
<feature type="binding site" evidence="2">
    <location>
        <position position="98"/>
    </location>
    <ligand>
        <name>Fe cation</name>
        <dbReference type="ChEBI" id="CHEBI:24875"/>
    </ligand>
</feature>
<dbReference type="Pfam" id="PF02678">
    <property type="entry name" value="Pirin"/>
    <property type="match status" value="1"/>
</dbReference>
<dbReference type="OrthoDB" id="321327at2"/>
<evidence type="ECO:0000259" key="5">
    <source>
        <dbReference type="Pfam" id="PF05726"/>
    </source>
</evidence>
<keyword evidence="2" id="KW-0408">Iron</keyword>
<accession>A0A1Q8QZI0</accession>
<dbReference type="Pfam" id="PF05726">
    <property type="entry name" value="Pirin_C"/>
    <property type="match status" value="1"/>
</dbReference>
<evidence type="ECO:0000256" key="3">
    <source>
        <dbReference type="RuleBase" id="RU003457"/>
    </source>
</evidence>
<dbReference type="PIRSF" id="PIRSF006232">
    <property type="entry name" value="Pirin"/>
    <property type="match status" value="1"/>
</dbReference>
<dbReference type="SUPFAM" id="SSF51182">
    <property type="entry name" value="RmlC-like cupins"/>
    <property type="match status" value="1"/>
</dbReference>
<reference evidence="6 7" key="1">
    <citation type="submission" date="2016-09" db="EMBL/GenBank/DDBJ databases">
        <title>Complete genome of Desulfosporosinus sp. OL.</title>
        <authorList>
            <person name="Mardanov A."/>
            <person name="Beletsky A."/>
            <person name="Panova A."/>
            <person name="Karnachuk O."/>
            <person name="Ravin N."/>
        </authorList>
    </citation>
    <scope>NUCLEOTIDE SEQUENCE [LARGE SCALE GENOMIC DNA]</scope>
    <source>
        <strain evidence="6 7">OL</strain>
    </source>
</reference>
<feature type="domain" description="Pirin C-terminal" evidence="5">
    <location>
        <begin position="169"/>
        <end position="267"/>
    </location>
</feature>